<feature type="region of interest" description="Disordered" evidence="1">
    <location>
        <begin position="187"/>
        <end position="208"/>
    </location>
</feature>
<feature type="chain" id="PRO_5032298676" evidence="2">
    <location>
        <begin position="22"/>
        <end position="307"/>
    </location>
</feature>
<keyword evidence="2" id="KW-0732">Signal</keyword>
<protein>
    <submittedName>
        <fullName evidence="3">Uncharacterized protein</fullName>
    </submittedName>
</protein>
<name>A0A835ZGS7_9STRA</name>
<dbReference type="Proteomes" id="UP000664859">
    <property type="component" value="Unassembled WGS sequence"/>
</dbReference>
<accession>A0A835ZGS7</accession>
<organism evidence="3 4">
    <name type="scientific">Tribonema minus</name>
    <dbReference type="NCBI Taxonomy" id="303371"/>
    <lineage>
        <taxon>Eukaryota</taxon>
        <taxon>Sar</taxon>
        <taxon>Stramenopiles</taxon>
        <taxon>Ochrophyta</taxon>
        <taxon>PX clade</taxon>
        <taxon>Xanthophyceae</taxon>
        <taxon>Tribonematales</taxon>
        <taxon>Tribonemataceae</taxon>
        <taxon>Tribonema</taxon>
    </lineage>
</organism>
<evidence type="ECO:0000313" key="3">
    <source>
        <dbReference type="EMBL" id="KAG5192793.1"/>
    </source>
</evidence>
<feature type="region of interest" description="Disordered" evidence="1">
    <location>
        <begin position="23"/>
        <end position="49"/>
    </location>
</feature>
<feature type="compositionally biased region" description="Polar residues" evidence="1">
    <location>
        <begin position="38"/>
        <end position="49"/>
    </location>
</feature>
<sequence>MIPHCLRTLMVVLLVLGLANGDANEPTDPPTTAPEASWTMTSTSSSYEPVGTKVTSRMQFIRLELYQDDHNYTACNGTSIDLSVYADISSVTTEGEKSLWFAEPQPEAVSAYLSYYSKALRACVAGETAPDCCFDVRHLSGWCEVYTEPTSTSTSQDSPMPERDFVELKFDDELGATVHAALVDTGSTSSFSTSTSSSTTDTTDTASKSASAARGIVNVVAACSSQSATVETSKTSERCWDGMCAETTITKHRELCVARVGFGNATATGIIRIPDFNVKVNLTALPEQMTMHVRTEKNTVTHHTVAV</sequence>
<feature type="signal peptide" evidence="2">
    <location>
        <begin position="1"/>
        <end position="21"/>
    </location>
</feature>
<evidence type="ECO:0000256" key="2">
    <source>
        <dbReference type="SAM" id="SignalP"/>
    </source>
</evidence>
<dbReference type="AlphaFoldDB" id="A0A835ZGS7"/>
<evidence type="ECO:0000313" key="4">
    <source>
        <dbReference type="Proteomes" id="UP000664859"/>
    </source>
</evidence>
<gene>
    <name evidence="3" type="ORF">JKP88DRAFT_242665</name>
</gene>
<keyword evidence="4" id="KW-1185">Reference proteome</keyword>
<evidence type="ECO:0000256" key="1">
    <source>
        <dbReference type="SAM" id="MobiDB-lite"/>
    </source>
</evidence>
<comment type="caution">
    <text evidence="3">The sequence shown here is derived from an EMBL/GenBank/DDBJ whole genome shotgun (WGS) entry which is preliminary data.</text>
</comment>
<proteinExistence type="predicted"/>
<reference evidence="3" key="1">
    <citation type="submission" date="2021-02" db="EMBL/GenBank/DDBJ databases">
        <title>First Annotated Genome of the Yellow-green Alga Tribonema minus.</title>
        <authorList>
            <person name="Mahan K.M."/>
        </authorList>
    </citation>
    <scope>NUCLEOTIDE SEQUENCE</scope>
    <source>
        <strain evidence="3">UTEX B ZZ1240</strain>
    </source>
</reference>
<dbReference type="EMBL" id="JAFCMP010000002">
    <property type="protein sequence ID" value="KAG5192793.1"/>
    <property type="molecule type" value="Genomic_DNA"/>
</dbReference>